<dbReference type="SUPFAM" id="SSF90123">
    <property type="entry name" value="ABC transporter transmembrane region"/>
    <property type="match status" value="2"/>
</dbReference>
<feature type="transmembrane region" description="Helical" evidence="10">
    <location>
        <begin position="91"/>
        <end position="113"/>
    </location>
</feature>
<evidence type="ECO:0000256" key="4">
    <source>
        <dbReference type="ARBA" id="ARBA00022692"/>
    </source>
</evidence>
<dbReference type="InterPro" id="IPR027417">
    <property type="entry name" value="P-loop_NTPase"/>
</dbReference>
<dbReference type="InterPro" id="IPR011527">
    <property type="entry name" value="ABC1_TM_dom"/>
</dbReference>
<comment type="subcellular location">
    <subcellularLocation>
        <location evidence="1">Membrane</location>
        <topology evidence="1">Multi-pass membrane protein</topology>
    </subcellularLocation>
</comment>
<evidence type="ECO:0000256" key="6">
    <source>
        <dbReference type="ARBA" id="ARBA00022840"/>
    </source>
</evidence>
<dbReference type="GO" id="GO:0005524">
    <property type="term" value="F:ATP binding"/>
    <property type="evidence" value="ECO:0007669"/>
    <property type="project" value="UniProtKB-KW"/>
</dbReference>
<gene>
    <name evidence="13" type="ORF">P280DRAFT_194793</name>
</gene>
<feature type="transmembrane region" description="Helical" evidence="10">
    <location>
        <begin position="770"/>
        <end position="792"/>
    </location>
</feature>
<evidence type="ECO:0000256" key="9">
    <source>
        <dbReference type="SAM" id="MobiDB-lite"/>
    </source>
</evidence>
<feature type="domain" description="ABC transmembrane type-1" evidence="12">
    <location>
        <begin position="35"/>
        <end position="337"/>
    </location>
</feature>
<evidence type="ECO:0000313" key="13">
    <source>
        <dbReference type="EMBL" id="KAF2635410.1"/>
    </source>
</evidence>
<reference evidence="13" key="1">
    <citation type="journal article" date="2020" name="Stud. Mycol.">
        <title>101 Dothideomycetes genomes: a test case for predicting lifestyles and emergence of pathogens.</title>
        <authorList>
            <person name="Haridas S."/>
            <person name="Albert R."/>
            <person name="Binder M."/>
            <person name="Bloem J."/>
            <person name="Labutti K."/>
            <person name="Salamov A."/>
            <person name="Andreopoulos B."/>
            <person name="Baker S."/>
            <person name="Barry K."/>
            <person name="Bills G."/>
            <person name="Bluhm B."/>
            <person name="Cannon C."/>
            <person name="Castanera R."/>
            <person name="Culley D."/>
            <person name="Daum C."/>
            <person name="Ezra D."/>
            <person name="Gonzalez J."/>
            <person name="Henrissat B."/>
            <person name="Kuo A."/>
            <person name="Liang C."/>
            <person name="Lipzen A."/>
            <person name="Lutzoni F."/>
            <person name="Magnuson J."/>
            <person name="Mondo S."/>
            <person name="Nolan M."/>
            <person name="Ohm R."/>
            <person name="Pangilinan J."/>
            <person name="Park H.-J."/>
            <person name="Ramirez L."/>
            <person name="Alfaro M."/>
            <person name="Sun H."/>
            <person name="Tritt A."/>
            <person name="Yoshinaga Y."/>
            <person name="Zwiers L.-H."/>
            <person name="Turgeon B."/>
            <person name="Goodwin S."/>
            <person name="Spatafora J."/>
            <person name="Crous P."/>
            <person name="Grigoriev I."/>
        </authorList>
    </citation>
    <scope>NUCLEOTIDE SEQUENCE</scope>
    <source>
        <strain evidence="13">CBS 473.64</strain>
    </source>
</reference>
<dbReference type="FunFam" id="1.20.1560.10:FF:000057">
    <property type="entry name" value="ABC multidrug transporter SitT"/>
    <property type="match status" value="2"/>
</dbReference>
<feature type="transmembrane region" description="Helical" evidence="10">
    <location>
        <begin position="950"/>
        <end position="971"/>
    </location>
</feature>
<dbReference type="InterPro" id="IPR017871">
    <property type="entry name" value="ABC_transporter-like_CS"/>
</dbReference>
<dbReference type="InterPro" id="IPR039421">
    <property type="entry name" value="Type_1_exporter"/>
</dbReference>
<evidence type="ECO:0000256" key="5">
    <source>
        <dbReference type="ARBA" id="ARBA00022741"/>
    </source>
</evidence>
<comment type="similarity">
    <text evidence="2">Belongs to the ABC transporter superfamily. ABCB family. Multidrug resistance exporter (TC 3.A.1.201) subfamily.</text>
</comment>
<dbReference type="GO" id="GO:0005743">
    <property type="term" value="C:mitochondrial inner membrane"/>
    <property type="evidence" value="ECO:0007669"/>
    <property type="project" value="TreeGrafter"/>
</dbReference>
<feature type="transmembrane region" description="Helical" evidence="10">
    <location>
        <begin position="865"/>
        <end position="888"/>
    </location>
</feature>
<keyword evidence="14" id="KW-1185">Reference proteome</keyword>
<feature type="transmembrane region" description="Helical" evidence="10">
    <location>
        <begin position="164"/>
        <end position="183"/>
    </location>
</feature>
<evidence type="ECO:0000256" key="7">
    <source>
        <dbReference type="ARBA" id="ARBA00022989"/>
    </source>
</evidence>
<feature type="transmembrane region" description="Helical" evidence="10">
    <location>
        <begin position="266"/>
        <end position="291"/>
    </location>
</feature>
<accession>A0A6A6RJA5</accession>
<dbReference type="FunFam" id="3.40.50.300:FF:000913">
    <property type="entry name" value="ABC multidrug transporter SitT"/>
    <property type="match status" value="1"/>
</dbReference>
<dbReference type="PROSITE" id="PS50929">
    <property type="entry name" value="ABC_TM1F"/>
    <property type="match status" value="2"/>
</dbReference>
<dbReference type="PROSITE" id="PS00211">
    <property type="entry name" value="ABC_TRANSPORTER_1"/>
    <property type="match status" value="2"/>
</dbReference>
<feature type="domain" description="ABC transporter" evidence="11">
    <location>
        <begin position="1070"/>
        <end position="1311"/>
    </location>
</feature>
<dbReference type="Pfam" id="PF00664">
    <property type="entry name" value="ABC_membrane"/>
    <property type="match status" value="2"/>
</dbReference>
<dbReference type="CDD" id="cd18577">
    <property type="entry name" value="ABC_6TM_Pgp_ABCB1_D1_like"/>
    <property type="match status" value="1"/>
</dbReference>
<evidence type="ECO:0000256" key="2">
    <source>
        <dbReference type="ARBA" id="ARBA00007577"/>
    </source>
</evidence>
<dbReference type="GO" id="GO:0016887">
    <property type="term" value="F:ATP hydrolysis activity"/>
    <property type="evidence" value="ECO:0007669"/>
    <property type="project" value="InterPro"/>
</dbReference>
<dbReference type="InterPro" id="IPR003593">
    <property type="entry name" value="AAA+_ATPase"/>
</dbReference>
<organism evidence="13 14">
    <name type="scientific">Massarina eburnea CBS 473.64</name>
    <dbReference type="NCBI Taxonomy" id="1395130"/>
    <lineage>
        <taxon>Eukaryota</taxon>
        <taxon>Fungi</taxon>
        <taxon>Dikarya</taxon>
        <taxon>Ascomycota</taxon>
        <taxon>Pezizomycotina</taxon>
        <taxon>Dothideomycetes</taxon>
        <taxon>Pleosporomycetidae</taxon>
        <taxon>Pleosporales</taxon>
        <taxon>Massarineae</taxon>
        <taxon>Massarinaceae</taxon>
        <taxon>Massarina</taxon>
    </lineage>
</organism>
<name>A0A6A6RJA5_9PLEO</name>
<protein>
    <submittedName>
        <fullName evidence="13">Leptomycin B resistance protein pmd1</fullName>
    </submittedName>
</protein>
<keyword evidence="5" id="KW-0547">Nucleotide-binding</keyword>
<dbReference type="Pfam" id="PF00005">
    <property type="entry name" value="ABC_tran"/>
    <property type="match status" value="2"/>
</dbReference>
<evidence type="ECO:0000256" key="3">
    <source>
        <dbReference type="ARBA" id="ARBA00022448"/>
    </source>
</evidence>
<keyword evidence="6" id="KW-0067">ATP-binding</keyword>
<dbReference type="GO" id="GO:0015421">
    <property type="term" value="F:ABC-type oligopeptide transporter activity"/>
    <property type="evidence" value="ECO:0007669"/>
    <property type="project" value="TreeGrafter"/>
</dbReference>
<dbReference type="EMBL" id="MU006807">
    <property type="protein sequence ID" value="KAF2635410.1"/>
    <property type="molecule type" value="Genomic_DNA"/>
</dbReference>
<feature type="transmembrane region" description="Helical" evidence="10">
    <location>
        <begin position="189"/>
        <end position="210"/>
    </location>
</feature>
<keyword evidence="4 10" id="KW-0812">Transmembrane</keyword>
<dbReference type="InterPro" id="IPR036640">
    <property type="entry name" value="ABC1_TM_sf"/>
</dbReference>
<evidence type="ECO:0000313" key="14">
    <source>
        <dbReference type="Proteomes" id="UP000799753"/>
    </source>
</evidence>
<dbReference type="OrthoDB" id="6500128at2759"/>
<dbReference type="SUPFAM" id="SSF52540">
    <property type="entry name" value="P-loop containing nucleoside triphosphate hydrolases"/>
    <property type="match status" value="2"/>
</dbReference>
<evidence type="ECO:0000256" key="10">
    <source>
        <dbReference type="SAM" id="Phobius"/>
    </source>
</evidence>
<sequence>MAVSKPSRASLNPLASFLRLLFYANPTWLDRLLIAVGAICAIGAGVPFPLIGIVFGQLVDNLNSASCENETSTTTVSKEDLRHAIDQKVLLLVYIAIATFCLIYTHILCWSIASQRLAQRVRDRYLKSLLSQDIVFFDNLQAGEVSSRLNGDIQAIETGTSEKVGIFLTCISFCVTAYIIAFIKDAKLAGMLISLIPAFMLMTVVGGKFFSKHSAQVSDYFGKASAIASEGLSNVGLVHALGANYRLEEKFSGYLRDARTEGIRKALVAAVQAGLLYWIAFSANALAYWQGSRKIAATVDNGGHGTTAGEIYTVIFILVDGAIVLSQVAPLLPLFGSAIAAFERLQIDIDHRPSIDGTSDSGERPDSINGAIEFQNVSFTYPARPEHPVLQDVSFQCQAGKLTAIVGLSGSGKSTIASLISRFYDPASGSISVDGHDLKSINVKALRGHISLVPQEPSLLNRSILENIALGLVNSPSHAHLESTLLSETLSLLAKEVEDGGDLEKCAEKLGAEVAEIMQLVRKAAVLADATVFIERLEHGLATSVGSSGSLISGGQKQRIALARALVRDPKILVLDEATAALDSASERRIQAAIAKASEGRTVISIAHRLSTIRAANKIVVMKTGTILEQGTHEELLALNGSYADLIKLQSVKATDESTTTSNANENVDIDAIAQPKAAAISDKTDNKGAAAVESTANDGGEIVGHSIFKTMGPLIRPYLLHLALAFFAATLVGGTYSSSGTVFGNTLGAFSPCHAADYIRSRGLLFSGLFFMIACVEFFANFTSWAVFGYISERLLFKVRVGSLRSLLSQPLQWHESHGRSPTLLLGYITKDGNSLAGFSGSIIGTLFSVVINFVVAVTLSIVLAWRIALVLLAIVPFLLGAGFMQLRSISRFGEKHAGAFSSSIGITVEAVSNIRTIASLSLEDEILETYRRSLREPRKEMVVQSFKSNVWLAVANSVGNVLYAFAHWWGSTNILEGRYSQTKYFIILMAMLVSAQLWGQLFTLAPEISRAKGAISRIVGVLEIEKKNADAPSGRTTPDSDDVDSEKKDIESQAESPSSLTFSGGAAIEFREVAFSYPARPNVQVVKSLSLSIQPGQFCALVGPSGAGKSTVLALLERFYHPSSGTITINGMDIGRLHGASFRDEIAYVPQDNVLFHGTIKFNMCLGARPGYTPTDAEIQEACELANIHETIMSLPQGYGTEVGSSGSQLSGGQRQRLSIARALVRKPKLLLLDESTSALDAESEKALELGLDRAVKGKGVTVIAIAHRLRTIARADVIFLVEGGKVVDQGKHEDLVQRSESYRVNALHQMVA</sequence>
<evidence type="ECO:0000256" key="8">
    <source>
        <dbReference type="ARBA" id="ARBA00023136"/>
    </source>
</evidence>
<evidence type="ECO:0000256" key="1">
    <source>
        <dbReference type="ARBA" id="ARBA00004141"/>
    </source>
</evidence>
<dbReference type="PANTHER" id="PTHR43394">
    <property type="entry name" value="ATP-DEPENDENT PERMEASE MDL1, MITOCHONDRIAL"/>
    <property type="match status" value="1"/>
</dbReference>
<dbReference type="GO" id="GO:0090374">
    <property type="term" value="P:oligopeptide export from mitochondrion"/>
    <property type="evidence" value="ECO:0007669"/>
    <property type="project" value="TreeGrafter"/>
</dbReference>
<dbReference type="Proteomes" id="UP000799753">
    <property type="component" value="Unassembled WGS sequence"/>
</dbReference>
<dbReference type="Gene3D" id="3.40.50.300">
    <property type="entry name" value="P-loop containing nucleotide triphosphate hydrolases"/>
    <property type="match status" value="2"/>
</dbReference>
<dbReference type="InterPro" id="IPR003439">
    <property type="entry name" value="ABC_transporter-like_ATP-bd"/>
</dbReference>
<evidence type="ECO:0000259" key="12">
    <source>
        <dbReference type="PROSITE" id="PS50929"/>
    </source>
</evidence>
<dbReference type="PANTHER" id="PTHR43394:SF27">
    <property type="entry name" value="ATP-DEPENDENT TRANSLOCASE ABCB1-LIKE"/>
    <property type="match status" value="1"/>
</dbReference>
<evidence type="ECO:0000259" key="11">
    <source>
        <dbReference type="PROSITE" id="PS50893"/>
    </source>
</evidence>
<feature type="transmembrane region" description="Helical" evidence="10">
    <location>
        <begin position="837"/>
        <end position="859"/>
    </location>
</feature>
<feature type="transmembrane region" description="Helical" evidence="10">
    <location>
        <begin position="32"/>
        <end position="55"/>
    </location>
</feature>
<dbReference type="PROSITE" id="PS50893">
    <property type="entry name" value="ABC_TRANSPORTER_2"/>
    <property type="match status" value="2"/>
</dbReference>
<feature type="domain" description="ABC transporter" evidence="11">
    <location>
        <begin position="372"/>
        <end position="649"/>
    </location>
</feature>
<proteinExistence type="inferred from homology"/>
<keyword evidence="8 10" id="KW-0472">Membrane</keyword>
<dbReference type="SMART" id="SM00382">
    <property type="entry name" value="AAA"/>
    <property type="match status" value="2"/>
</dbReference>
<dbReference type="CDD" id="cd18578">
    <property type="entry name" value="ABC_6TM_Pgp_ABCB1_D2_like"/>
    <property type="match status" value="1"/>
</dbReference>
<feature type="transmembrane region" description="Helical" evidence="10">
    <location>
        <begin position="719"/>
        <end position="738"/>
    </location>
</feature>
<feature type="transmembrane region" description="Helical" evidence="10">
    <location>
        <begin position="986"/>
        <end position="1007"/>
    </location>
</feature>
<keyword evidence="3" id="KW-0813">Transport</keyword>
<feature type="region of interest" description="Disordered" evidence="9">
    <location>
        <begin position="1031"/>
        <end position="1063"/>
    </location>
</feature>
<keyword evidence="7 10" id="KW-1133">Transmembrane helix</keyword>
<feature type="domain" description="ABC transmembrane type-1" evidence="12">
    <location>
        <begin position="724"/>
        <end position="1012"/>
    </location>
</feature>
<dbReference type="Gene3D" id="1.20.1560.10">
    <property type="entry name" value="ABC transporter type 1, transmembrane domain"/>
    <property type="match status" value="2"/>
</dbReference>